<proteinExistence type="predicted"/>
<keyword evidence="2" id="KW-1185">Reference proteome</keyword>
<evidence type="ECO:0000313" key="2">
    <source>
        <dbReference type="Proteomes" id="UP001194468"/>
    </source>
</evidence>
<evidence type="ECO:0000313" key="1">
    <source>
        <dbReference type="EMBL" id="KAF8415179.1"/>
    </source>
</evidence>
<protein>
    <submittedName>
        <fullName evidence="1">Uncharacterized protein</fullName>
    </submittedName>
</protein>
<comment type="caution">
    <text evidence="1">The sequence shown here is derived from an EMBL/GenBank/DDBJ whole genome shotgun (WGS) entry which is preliminary data.</text>
</comment>
<dbReference type="AlphaFoldDB" id="A0AAD4B9Y5"/>
<feature type="non-terminal residue" evidence="1">
    <location>
        <position position="425"/>
    </location>
</feature>
<gene>
    <name evidence="1" type="ORF">L210DRAFT_3768642</name>
</gene>
<organism evidence="1 2">
    <name type="scientific">Boletus edulis BED1</name>
    <dbReference type="NCBI Taxonomy" id="1328754"/>
    <lineage>
        <taxon>Eukaryota</taxon>
        <taxon>Fungi</taxon>
        <taxon>Dikarya</taxon>
        <taxon>Basidiomycota</taxon>
        <taxon>Agaricomycotina</taxon>
        <taxon>Agaricomycetes</taxon>
        <taxon>Agaricomycetidae</taxon>
        <taxon>Boletales</taxon>
        <taxon>Boletineae</taxon>
        <taxon>Boletaceae</taxon>
        <taxon>Boletoideae</taxon>
        <taxon>Boletus</taxon>
    </lineage>
</organism>
<sequence length="425" mass="48117">MDFRFPVQQDSDDGFNLALLQTSNEEDLSNFEDPGTNPHPDSFSGAFLPSSAYGIWHSTATDPLHIPIHTSDSEYSAFVGSQLGLAPLPIPLANSTSLTQVEEQLDSDAAGDVGNQDTTLGPSLEQSMSFVQTLMEQAFDWFLVRVDAIEIYSNYLCTTNCAPGSATGQQVTRSIARAIELIRRFQPDPEGWSPSNVPIVVRNRPCHTNLADQVFRTAIKAEVTIIQHELLQKAYIATRNLLVPCYPQLERFDYPRIVLLRSLEDTETTVNWCIPESRRLVWDDCYGYQLFHANVLEGNGFPTTIWFGRLEIREFLFYFFRRERSVGFIPVYQLLQNSTGLDEWVGITHATDAMLAFGLAWIVAVVDADVLQNRRFTAATEVTKRRRQHFLLIYRKILTWFTSLRNQTPIPGLSEELRAQAIQAI</sequence>
<reference evidence="1" key="2">
    <citation type="journal article" date="2020" name="Nat. Commun.">
        <title>Large-scale genome sequencing of mycorrhizal fungi provides insights into the early evolution of symbiotic traits.</title>
        <authorList>
            <person name="Miyauchi S."/>
            <person name="Kiss E."/>
            <person name="Kuo A."/>
            <person name="Drula E."/>
            <person name="Kohler A."/>
            <person name="Sanchez-Garcia M."/>
            <person name="Morin E."/>
            <person name="Andreopoulos B."/>
            <person name="Barry K.W."/>
            <person name="Bonito G."/>
            <person name="Buee M."/>
            <person name="Carver A."/>
            <person name="Chen C."/>
            <person name="Cichocki N."/>
            <person name="Clum A."/>
            <person name="Culley D."/>
            <person name="Crous P.W."/>
            <person name="Fauchery L."/>
            <person name="Girlanda M."/>
            <person name="Hayes R.D."/>
            <person name="Keri Z."/>
            <person name="LaButti K."/>
            <person name="Lipzen A."/>
            <person name="Lombard V."/>
            <person name="Magnuson J."/>
            <person name="Maillard F."/>
            <person name="Murat C."/>
            <person name="Nolan M."/>
            <person name="Ohm R.A."/>
            <person name="Pangilinan J."/>
            <person name="Pereira M.F."/>
            <person name="Perotto S."/>
            <person name="Peter M."/>
            <person name="Pfister S."/>
            <person name="Riley R."/>
            <person name="Sitrit Y."/>
            <person name="Stielow J.B."/>
            <person name="Szollosi G."/>
            <person name="Zifcakova L."/>
            <person name="Stursova M."/>
            <person name="Spatafora J.W."/>
            <person name="Tedersoo L."/>
            <person name="Vaario L.M."/>
            <person name="Yamada A."/>
            <person name="Yan M."/>
            <person name="Wang P."/>
            <person name="Xu J."/>
            <person name="Bruns T."/>
            <person name="Baldrian P."/>
            <person name="Vilgalys R."/>
            <person name="Dunand C."/>
            <person name="Henrissat B."/>
            <person name="Grigoriev I.V."/>
            <person name="Hibbett D."/>
            <person name="Nagy L.G."/>
            <person name="Martin F.M."/>
        </authorList>
    </citation>
    <scope>NUCLEOTIDE SEQUENCE</scope>
    <source>
        <strain evidence="1">BED1</strain>
    </source>
</reference>
<dbReference type="EMBL" id="WHUW01000363">
    <property type="protein sequence ID" value="KAF8415179.1"/>
    <property type="molecule type" value="Genomic_DNA"/>
</dbReference>
<reference evidence="1" key="1">
    <citation type="submission" date="2019-10" db="EMBL/GenBank/DDBJ databases">
        <authorList>
            <consortium name="DOE Joint Genome Institute"/>
            <person name="Kuo A."/>
            <person name="Miyauchi S."/>
            <person name="Kiss E."/>
            <person name="Drula E."/>
            <person name="Kohler A."/>
            <person name="Sanchez-Garcia M."/>
            <person name="Andreopoulos B."/>
            <person name="Barry K.W."/>
            <person name="Bonito G."/>
            <person name="Buee M."/>
            <person name="Carver A."/>
            <person name="Chen C."/>
            <person name="Cichocki N."/>
            <person name="Clum A."/>
            <person name="Culley D."/>
            <person name="Crous P.W."/>
            <person name="Fauchery L."/>
            <person name="Girlanda M."/>
            <person name="Hayes R."/>
            <person name="Keri Z."/>
            <person name="LaButti K."/>
            <person name="Lipzen A."/>
            <person name="Lombard V."/>
            <person name="Magnuson J."/>
            <person name="Maillard F."/>
            <person name="Morin E."/>
            <person name="Murat C."/>
            <person name="Nolan M."/>
            <person name="Ohm R."/>
            <person name="Pangilinan J."/>
            <person name="Pereira M."/>
            <person name="Perotto S."/>
            <person name="Peter M."/>
            <person name="Riley R."/>
            <person name="Sitrit Y."/>
            <person name="Stielow B."/>
            <person name="Szollosi G."/>
            <person name="Zifcakova L."/>
            <person name="Stursova M."/>
            <person name="Spatafora J.W."/>
            <person name="Tedersoo L."/>
            <person name="Vaario L.-M."/>
            <person name="Yamada A."/>
            <person name="Yan M."/>
            <person name="Wang P."/>
            <person name="Xu J."/>
            <person name="Bruns T."/>
            <person name="Baldrian P."/>
            <person name="Vilgalys R."/>
            <person name="Henrissat B."/>
            <person name="Grigoriev I.V."/>
            <person name="Hibbett D."/>
            <person name="Nagy L.G."/>
            <person name="Martin F.M."/>
        </authorList>
    </citation>
    <scope>NUCLEOTIDE SEQUENCE</scope>
    <source>
        <strain evidence="1">BED1</strain>
    </source>
</reference>
<accession>A0AAD4B9Y5</accession>
<name>A0AAD4B9Y5_BOLED</name>
<dbReference type="Proteomes" id="UP001194468">
    <property type="component" value="Unassembled WGS sequence"/>
</dbReference>